<proteinExistence type="inferred from homology"/>
<reference evidence="4 5" key="1">
    <citation type="journal article" date="2023" name="Mol. Ecol. Resour.">
        <title>Chromosome-level genome assembly of a triploid poplar Populus alba 'Berolinensis'.</title>
        <authorList>
            <person name="Chen S."/>
            <person name="Yu Y."/>
            <person name="Wang X."/>
            <person name="Wang S."/>
            <person name="Zhang T."/>
            <person name="Zhou Y."/>
            <person name="He R."/>
            <person name="Meng N."/>
            <person name="Wang Y."/>
            <person name="Liu W."/>
            <person name="Liu Z."/>
            <person name="Liu J."/>
            <person name="Guo Q."/>
            <person name="Huang H."/>
            <person name="Sederoff R.R."/>
            <person name="Wang G."/>
            <person name="Qu G."/>
            <person name="Chen S."/>
        </authorList>
    </citation>
    <scope>NUCLEOTIDE SEQUENCE [LARGE SCALE GENOMIC DNA]</scope>
    <source>
        <strain evidence="4">SC-2020</strain>
    </source>
</reference>
<dbReference type="Proteomes" id="UP001164929">
    <property type="component" value="Chromosome 18"/>
</dbReference>
<feature type="repeat" description="PPR" evidence="3">
    <location>
        <begin position="26"/>
        <end position="60"/>
    </location>
</feature>
<evidence type="ECO:0000256" key="1">
    <source>
        <dbReference type="ARBA" id="ARBA00007626"/>
    </source>
</evidence>
<evidence type="ECO:0000313" key="5">
    <source>
        <dbReference type="Proteomes" id="UP001164929"/>
    </source>
</evidence>
<dbReference type="InterPro" id="IPR011990">
    <property type="entry name" value="TPR-like_helical_dom_sf"/>
</dbReference>
<dbReference type="PROSITE" id="PS51375">
    <property type="entry name" value="PPR"/>
    <property type="match status" value="1"/>
</dbReference>
<evidence type="ECO:0000256" key="2">
    <source>
        <dbReference type="ARBA" id="ARBA00022737"/>
    </source>
</evidence>
<gene>
    <name evidence="4" type="ORF">NC653_039244</name>
</gene>
<dbReference type="InterPro" id="IPR002885">
    <property type="entry name" value="PPR_rpt"/>
</dbReference>
<dbReference type="PANTHER" id="PTHR47932:SF2">
    <property type="entry name" value="OS10G0484300 PROTEIN"/>
    <property type="match status" value="1"/>
</dbReference>
<comment type="similarity">
    <text evidence="1">Belongs to the PPR family. P subfamily.</text>
</comment>
<dbReference type="GO" id="GO:0003729">
    <property type="term" value="F:mRNA binding"/>
    <property type="evidence" value="ECO:0007669"/>
    <property type="project" value="TreeGrafter"/>
</dbReference>
<dbReference type="AlphaFoldDB" id="A0AAD6PQ58"/>
<evidence type="ECO:0000256" key="3">
    <source>
        <dbReference type="PROSITE-ProRule" id="PRU00708"/>
    </source>
</evidence>
<organism evidence="4 5">
    <name type="scientific">Populus alba x Populus x berolinensis</name>
    <dbReference type="NCBI Taxonomy" id="444605"/>
    <lineage>
        <taxon>Eukaryota</taxon>
        <taxon>Viridiplantae</taxon>
        <taxon>Streptophyta</taxon>
        <taxon>Embryophyta</taxon>
        <taxon>Tracheophyta</taxon>
        <taxon>Spermatophyta</taxon>
        <taxon>Magnoliopsida</taxon>
        <taxon>eudicotyledons</taxon>
        <taxon>Gunneridae</taxon>
        <taxon>Pentapetalae</taxon>
        <taxon>rosids</taxon>
        <taxon>fabids</taxon>
        <taxon>Malpighiales</taxon>
        <taxon>Salicaceae</taxon>
        <taxon>Saliceae</taxon>
        <taxon>Populus</taxon>
    </lineage>
</organism>
<dbReference type="NCBIfam" id="TIGR00756">
    <property type="entry name" value="PPR"/>
    <property type="match status" value="2"/>
</dbReference>
<dbReference type="PANTHER" id="PTHR47932">
    <property type="entry name" value="ATPASE EXPRESSION PROTEIN 3"/>
    <property type="match status" value="1"/>
</dbReference>
<evidence type="ECO:0008006" key="6">
    <source>
        <dbReference type="Google" id="ProtNLM"/>
    </source>
</evidence>
<name>A0AAD6PQ58_9ROSI</name>
<protein>
    <recommendedName>
        <fullName evidence="6">Pentatricopeptide repeat-containing protein</fullName>
    </recommendedName>
</protein>
<dbReference type="Gene3D" id="1.25.40.10">
    <property type="entry name" value="Tetratricopeptide repeat domain"/>
    <property type="match status" value="1"/>
</dbReference>
<evidence type="ECO:0000313" key="4">
    <source>
        <dbReference type="EMBL" id="KAJ6957251.1"/>
    </source>
</evidence>
<dbReference type="Pfam" id="PF13041">
    <property type="entry name" value="PPR_2"/>
    <property type="match status" value="1"/>
</dbReference>
<comment type="caution">
    <text evidence="4">The sequence shown here is derived from an EMBL/GenBank/DDBJ whole genome shotgun (WGS) entry which is preliminary data.</text>
</comment>
<keyword evidence="2" id="KW-0677">Repeat</keyword>
<accession>A0AAD6PQ58</accession>
<sequence length="110" mass="12763">MDGPDQESSSMQRLWLEMKKKNVKPSIVTYDTLVGGYCRMRRVERAIELVDEMKREGIRSNAIVYNPIIDALAEAGRFKEVLEMMEHFFLCETGPSISTYNSYEPVYQDD</sequence>
<dbReference type="EMBL" id="JAQIZT010000018">
    <property type="protein sequence ID" value="KAJ6957251.1"/>
    <property type="molecule type" value="Genomic_DNA"/>
</dbReference>
<keyword evidence="5" id="KW-1185">Reference proteome</keyword>